<evidence type="ECO:0000256" key="1">
    <source>
        <dbReference type="SAM" id="Phobius"/>
    </source>
</evidence>
<keyword evidence="4" id="KW-1185">Reference proteome</keyword>
<dbReference type="EMBL" id="KZ679683">
    <property type="protein sequence ID" value="PTB52979.1"/>
    <property type="molecule type" value="Genomic_DNA"/>
</dbReference>
<gene>
    <name evidence="3" type="ORF">M431DRAFT_522076</name>
</gene>
<name>A0A2T4A7C6_TRIHA</name>
<evidence type="ECO:0000313" key="3">
    <source>
        <dbReference type="EMBL" id="PTB52979.1"/>
    </source>
</evidence>
<keyword evidence="1" id="KW-0472">Membrane</keyword>
<dbReference type="Proteomes" id="UP000241690">
    <property type="component" value="Unassembled WGS sequence"/>
</dbReference>
<feature type="transmembrane region" description="Helical" evidence="1">
    <location>
        <begin position="106"/>
        <end position="123"/>
    </location>
</feature>
<keyword evidence="1" id="KW-1133">Transmembrane helix</keyword>
<feature type="chain" id="PRO_5015604555" evidence="2">
    <location>
        <begin position="25"/>
        <end position="124"/>
    </location>
</feature>
<dbReference type="GeneID" id="36629061"/>
<feature type="signal peptide" evidence="2">
    <location>
        <begin position="1"/>
        <end position="24"/>
    </location>
</feature>
<dbReference type="RefSeq" id="XP_024772656.1">
    <property type="nucleotide sequence ID" value="XM_024920492.1"/>
</dbReference>
<accession>A0A2T4A7C6</accession>
<evidence type="ECO:0000313" key="4">
    <source>
        <dbReference type="Proteomes" id="UP000241690"/>
    </source>
</evidence>
<sequence length="124" mass="13279">MVVSSTSSLLLYAAAGFSAFTVAAHTQMGFDTVLPSIRKANPTDPGLVAAKIGWMELNQGFVLMSIMAVKWARHGITGPYEKAFAAVYSISQVFFGAWYARVGFPVILVPLWGIPALIGLSQLV</sequence>
<keyword evidence="2" id="KW-0732">Signal</keyword>
<dbReference type="AlphaFoldDB" id="A0A2T4A7C6"/>
<protein>
    <submittedName>
        <fullName evidence="3">Uncharacterized protein</fullName>
    </submittedName>
</protein>
<evidence type="ECO:0000256" key="2">
    <source>
        <dbReference type="SAM" id="SignalP"/>
    </source>
</evidence>
<reference evidence="3 4" key="1">
    <citation type="submission" date="2016-07" db="EMBL/GenBank/DDBJ databases">
        <title>Multiple horizontal gene transfer events from other fungi enriched the ability of initially mycotrophic Trichoderma (Ascomycota) to feed on dead plant biomass.</title>
        <authorList>
            <consortium name="DOE Joint Genome Institute"/>
            <person name="Aerts A."/>
            <person name="Atanasova L."/>
            <person name="Chenthamara K."/>
            <person name="Zhang J."/>
            <person name="Grujic M."/>
            <person name="Henrissat B."/>
            <person name="Kuo A."/>
            <person name="Salamov A."/>
            <person name="Lipzen A."/>
            <person name="Labutti K."/>
            <person name="Barry K."/>
            <person name="Miao Y."/>
            <person name="Rahimi M.J."/>
            <person name="Shen Q."/>
            <person name="Grigoriev I.V."/>
            <person name="Kubicek C.P."/>
            <person name="Druzhinina I.S."/>
        </authorList>
    </citation>
    <scope>NUCLEOTIDE SEQUENCE [LARGE SCALE GENOMIC DNA]</scope>
    <source>
        <strain evidence="3 4">CBS 226.95</strain>
    </source>
</reference>
<keyword evidence="1" id="KW-0812">Transmembrane</keyword>
<proteinExistence type="predicted"/>
<organism evidence="3 4">
    <name type="scientific">Trichoderma harzianum CBS 226.95</name>
    <dbReference type="NCBI Taxonomy" id="983964"/>
    <lineage>
        <taxon>Eukaryota</taxon>
        <taxon>Fungi</taxon>
        <taxon>Dikarya</taxon>
        <taxon>Ascomycota</taxon>
        <taxon>Pezizomycotina</taxon>
        <taxon>Sordariomycetes</taxon>
        <taxon>Hypocreomycetidae</taxon>
        <taxon>Hypocreales</taxon>
        <taxon>Hypocreaceae</taxon>
        <taxon>Trichoderma</taxon>
    </lineage>
</organism>